<feature type="transmembrane region" description="Helical" evidence="1">
    <location>
        <begin position="128"/>
        <end position="147"/>
    </location>
</feature>
<evidence type="ECO:0000259" key="2">
    <source>
        <dbReference type="Pfam" id="PF06580"/>
    </source>
</evidence>
<dbReference type="EMBL" id="MORL01000008">
    <property type="protein sequence ID" value="OIN58119.1"/>
    <property type="molecule type" value="Genomic_DNA"/>
</dbReference>
<proteinExistence type="predicted"/>
<protein>
    <recommendedName>
        <fullName evidence="2">Signal transduction histidine kinase internal region domain-containing protein</fullName>
    </recommendedName>
</protein>
<sequence length="361" mass="41511">MTAIIHQQMPRWFKPTHQLRLHFMLLFPWFIPLISYLLLGRIYIQDIPTFMAVSGINLAIALTCLFTIDGLTKLIIGWLPDLKQALTRIILLFLMFSTVTPAFILGSIWMYDHFHWFGYAFDWTTVKYILIVNILANIVSVAVSESLHSLAKWRETMLEKEQLRKATLQGQVESLKNQVNPHFLFNTLNSLSSLINDEPERAEQFVDEMANVYRYLLQTNDRELTLLSTEINFISSYFHLLKTRYGQGIELEVAIAEAFMDERLPPLTLQMLVENAVKHNVIMANKPLQISIRTTPDRRLIVENNLQRKASRIASNKVGLANISAKYRLLAQTDVVVQETGDRFTVILPLIEKGTGLLSTF</sequence>
<dbReference type="InterPro" id="IPR010559">
    <property type="entry name" value="Sig_transdc_His_kin_internal"/>
</dbReference>
<dbReference type="Proteomes" id="UP000181790">
    <property type="component" value="Unassembled WGS sequence"/>
</dbReference>
<dbReference type="OrthoDB" id="927174at2"/>
<reference evidence="3 4" key="1">
    <citation type="submission" date="2016-10" db="EMBL/GenBank/DDBJ databases">
        <title>Arsenicibacter rosenii gen. nov., sp. nov., an efficient arsenic-methylating bacterium isolated from an arsenic-contaminated paddy soil.</title>
        <authorList>
            <person name="Huang K."/>
        </authorList>
    </citation>
    <scope>NUCLEOTIDE SEQUENCE [LARGE SCALE GENOMIC DNA]</scope>
    <source>
        <strain evidence="3 4">SM-1</strain>
    </source>
</reference>
<accession>A0A1S2VHB6</accession>
<keyword evidence="4" id="KW-1185">Reference proteome</keyword>
<dbReference type="InterPro" id="IPR050640">
    <property type="entry name" value="Bact_2-comp_sensor_kinase"/>
</dbReference>
<feature type="domain" description="Signal transduction histidine kinase internal region" evidence="2">
    <location>
        <begin position="171"/>
        <end position="247"/>
    </location>
</feature>
<organism evidence="3 4">
    <name type="scientific">Arsenicibacter rosenii</name>
    <dbReference type="NCBI Taxonomy" id="1750698"/>
    <lineage>
        <taxon>Bacteria</taxon>
        <taxon>Pseudomonadati</taxon>
        <taxon>Bacteroidota</taxon>
        <taxon>Cytophagia</taxon>
        <taxon>Cytophagales</taxon>
        <taxon>Spirosomataceae</taxon>
        <taxon>Arsenicibacter</taxon>
    </lineage>
</organism>
<evidence type="ECO:0000313" key="3">
    <source>
        <dbReference type="EMBL" id="OIN58119.1"/>
    </source>
</evidence>
<dbReference type="RefSeq" id="WP_071504269.1">
    <property type="nucleotide sequence ID" value="NZ_MORL01000008.1"/>
</dbReference>
<dbReference type="PANTHER" id="PTHR34220">
    <property type="entry name" value="SENSOR HISTIDINE KINASE YPDA"/>
    <property type="match status" value="1"/>
</dbReference>
<feature type="transmembrane region" description="Helical" evidence="1">
    <location>
        <begin position="89"/>
        <end position="108"/>
    </location>
</feature>
<gene>
    <name evidence="3" type="ORF">BLX24_16475</name>
</gene>
<dbReference type="PANTHER" id="PTHR34220:SF7">
    <property type="entry name" value="SENSOR HISTIDINE KINASE YPDA"/>
    <property type="match status" value="1"/>
</dbReference>
<dbReference type="Pfam" id="PF06580">
    <property type="entry name" value="His_kinase"/>
    <property type="match status" value="1"/>
</dbReference>
<keyword evidence="1" id="KW-0472">Membrane</keyword>
<evidence type="ECO:0000256" key="1">
    <source>
        <dbReference type="SAM" id="Phobius"/>
    </source>
</evidence>
<dbReference type="AlphaFoldDB" id="A0A1S2VHB6"/>
<name>A0A1S2VHB6_9BACT</name>
<evidence type="ECO:0000313" key="4">
    <source>
        <dbReference type="Proteomes" id="UP000181790"/>
    </source>
</evidence>
<keyword evidence="1" id="KW-1133">Transmembrane helix</keyword>
<dbReference type="GO" id="GO:0000155">
    <property type="term" value="F:phosphorelay sensor kinase activity"/>
    <property type="evidence" value="ECO:0007669"/>
    <property type="project" value="InterPro"/>
</dbReference>
<feature type="transmembrane region" description="Helical" evidence="1">
    <location>
        <begin position="21"/>
        <end position="44"/>
    </location>
</feature>
<dbReference type="GO" id="GO:0016020">
    <property type="term" value="C:membrane"/>
    <property type="evidence" value="ECO:0007669"/>
    <property type="project" value="InterPro"/>
</dbReference>
<keyword evidence="1" id="KW-0812">Transmembrane</keyword>
<comment type="caution">
    <text evidence="3">The sequence shown here is derived from an EMBL/GenBank/DDBJ whole genome shotgun (WGS) entry which is preliminary data.</text>
</comment>